<reference evidence="1 2" key="1">
    <citation type="journal article" date="2008" name="Nature">
        <title>The genome of Laccaria bicolor provides insights into mycorrhizal symbiosis.</title>
        <authorList>
            <person name="Martin F."/>
            <person name="Aerts A."/>
            <person name="Ahren D."/>
            <person name="Brun A."/>
            <person name="Danchin E.G.J."/>
            <person name="Duchaussoy F."/>
            <person name="Gibon J."/>
            <person name="Kohler A."/>
            <person name="Lindquist E."/>
            <person name="Pereda V."/>
            <person name="Salamov A."/>
            <person name="Shapiro H.J."/>
            <person name="Wuyts J."/>
            <person name="Blaudez D."/>
            <person name="Buee M."/>
            <person name="Brokstein P."/>
            <person name="Canbaeck B."/>
            <person name="Cohen D."/>
            <person name="Courty P.E."/>
            <person name="Coutinho P.M."/>
            <person name="Delaruelle C."/>
            <person name="Detter J.C."/>
            <person name="Deveau A."/>
            <person name="DiFazio S."/>
            <person name="Duplessis S."/>
            <person name="Fraissinet-Tachet L."/>
            <person name="Lucic E."/>
            <person name="Frey-Klett P."/>
            <person name="Fourrey C."/>
            <person name="Feussner I."/>
            <person name="Gay G."/>
            <person name="Grimwood J."/>
            <person name="Hoegger P.J."/>
            <person name="Jain P."/>
            <person name="Kilaru S."/>
            <person name="Labbe J."/>
            <person name="Lin Y.C."/>
            <person name="Legue V."/>
            <person name="Le Tacon F."/>
            <person name="Marmeisse R."/>
            <person name="Melayah D."/>
            <person name="Montanini B."/>
            <person name="Muratet M."/>
            <person name="Nehls U."/>
            <person name="Niculita-Hirzel H."/>
            <person name="Oudot-Le Secq M.P."/>
            <person name="Peter M."/>
            <person name="Quesneville H."/>
            <person name="Rajashekar B."/>
            <person name="Reich M."/>
            <person name="Rouhier N."/>
            <person name="Schmutz J."/>
            <person name="Yin T."/>
            <person name="Chalot M."/>
            <person name="Henrissat B."/>
            <person name="Kuees U."/>
            <person name="Lucas S."/>
            <person name="Van de Peer Y."/>
            <person name="Podila G.K."/>
            <person name="Polle A."/>
            <person name="Pukkila P.J."/>
            <person name="Richardson P.M."/>
            <person name="Rouze P."/>
            <person name="Sanders I.R."/>
            <person name="Stajich J.E."/>
            <person name="Tunlid A."/>
            <person name="Tuskan G."/>
            <person name="Grigoriev I.V."/>
        </authorList>
    </citation>
    <scope>NUCLEOTIDE SEQUENCE [LARGE SCALE GENOMIC DNA]</scope>
    <source>
        <strain evidence="2">S238N-H82 / ATCC MYA-4686</strain>
    </source>
</reference>
<protein>
    <submittedName>
        <fullName evidence="1">Predicted protein</fullName>
    </submittedName>
</protein>
<proteinExistence type="predicted"/>
<sequence length="63" mass="7163">MRKTPWKDGFDFQTAPETSLRLAFLEKFNAPQLGLNTALAARILLVEELRTILLMTPKSRICS</sequence>
<accession>B0DTG1</accession>
<organism evidence="2">
    <name type="scientific">Laccaria bicolor (strain S238N-H82 / ATCC MYA-4686)</name>
    <name type="common">Bicoloured deceiver</name>
    <name type="synonym">Laccaria laccata var. bicolor</name>
    <dbReference type="NCBI Taxonomy" id="486041"/>
    <lineage>
        <taxon>Eukaryota</taxon>
        <taxon>Fungi</taxon>
        <taxon>Dikarya</taxon>
        <taxon>Basidiomycota</taxon>
        <taxon>Agaricomycotina</taxon>
        <taxon>Agaricomycetes</taxon>
        <taxon>Agaricomycetidae</taxon>
        <taxon>Agaricales</taxon>
        <taxon>Agaricineae</taxon>
        <taxon>Hydnangiaceae</taxon>
        <taxon>Laccaria</taxon>
    </lineage>
</organism>
<dbReference type="Proteomes" id="UP000001194">
    <property type="component" value="Unassembled WGS sequence"/>
</dbReference>
<dbReference type="HOGENOM" id="CLU_2886212_0_0_1"/>
<evidence type="ECO:0000313" key="1">
    <source>
        <dbReference type="EMBL" id="EDR02106.1"/>
    </source>
</evidence>
<name>B0DTG1_LACBS</name>
<dbReference type="AlphaFoldDB" id="B0DTG1"/>
<dbReference type="EMBL" id="DS547133">
    <property type="protein sequence ID" value="EDR02106.1"/>
    <property type="molecule type" value="Genomic_DNA"/>
</dbReference>
<dbReference type="InParanoid" id="B0DTG1"/>
<evidence type="ECO:0000313" key="2">
    <source>
        <dbReference type="Proteomes" id="UP000001194"/>
    </source>
</evidence>
<dbReference type="RefSeq" id="XP_001887263.1">
    <property type="nucleotide sequence ID" value="XM_001887228.1"/>
</dbReference>
<dbReference type="GeneID" id="6082894"/>
<keyword evidence="2" id="KW-1185">Reference proteome</keyword>
<dbReference type="KEGG" id="lbc:LACBIDRAFT_310012"/>
<gene>
    <name evidence="1" type="ORF">LACBIDRAFT_310012</name>
</gene>